<organism evidence="2">
    <name type="scientific">Panicum hallii</name>
    <dbReference type="NCBI Taxonomy" id="206008"/>
    <lineage>
        <taxon>Eukaryota</taxon>
        <taxon>Viridiplantae</taxon>
        <taxon>Streptophyta</taxon>
        <taxon>Embryophyta</taxon>
        <taxon>Tracheophyta</taxon>
        <taxon>Spermatophyta</taxon>
        <taxon>Magnoliopsida</taxon>
        <taxon>Liliopsida</taxon>
        <taxon>Poales</taxon>
        <taxon>Poaceae</taxon>
        <taxon>PACMAD clade</taxon>
        <taxon>Panicoideae</taxon>
        <taxon>Panicodae</taxon>
        <taxon>Paniceae</taxon>
        <taxon>Panicinae</taxon>
        <taxon>Panicum</taxon>
        <taxon>Panicum sect. Panicum</taxon>
    </lineage>
</organism>
<gene>
    <name evidence="2" type="ORF">PAHAL_8G063700</name>
</gene>
<dbReference type="AlphaFoldDB" id="A0A2T8I7Y4"/>
<dbReference type="Gramene" id="PVH33781">
    <property type="protein sequence ID" value="PVH33781"/>
    <property type="gene ID" value="PAHAL_8G063700"/>
</dbReference>
<proteinExistence type="predicted"/>
<feature type="region of interest" description="Disordered" evidence="1">
    <location>
        <begin position="1"/>
        <end position="26"/>
    </location>
</feature>
<evidence type="ECO:0000313" key="2">
    <source>
        <dbReference type="EMBL" id="PVH33781.1"/>
    </source>
</evidence>
<dbReference type="Proteomes" id="UP000243499">
    <property type="component" value="Chromosome 8"/>
</dbReference>
<protein>
    <submittedName>
        <fullName evidence="2">Uncharacterized protein</fullName>
    </submittedName>
</protein>
<accession>A0A2T8I7Y4</accession>
<evidence type="ECO:0000256" key="1">
    <source>
        <dbReference type="SAM" id="MobiDB-lite"/>
    </source>
</evidence>
<dbReference type="EMBL" id="CM008053">
    <property type="protein sequence ID" value="PVH33781.1"/>
    <property type="molecule type" value="Genomic_DNA"/>
</dbReference>
<sequence>MFSRDLGPAPTQCIRPTRQTQPPPPACAAPLEAACAAPLAAAGPGPWPSEDLSEAAAGPCPLRDSPLVRTIPAPGRANRVRSWPQELGCRPEATQSGVLGFRRPSPAWAAVRAWSRRRRPQAL</sequence>
<feature type="region of interest" description="Disordered" evidence="1">
    <location>
        <begin position="41"/>
        <end position="63"/>
    </location>
</feature>
<reference evidence="2" key="1">
    <citation type="submission" date="2018-04" db="EMBL/GenBank/DDBJ databases">
        <title>WGS assembly of Panicum hallii.</title>
        <authorList>
            <person name="Lovell J."/>
            <person name="Jenkins J."/>
            <person name="Lowry D."/>
            <person name="Mamidi S."/>
            <person name="Sreedasyam A."/>
            <person name="Weng X."/>
            <person name="Barry K."/>
            <person name="Bonette J."/>
            <person name="Campitelli B."/>
            <person name="Daum C."/>
            <person name="Gordon S."/>
            <person name="Gould B."/>
            <person name="Lipzen A."/>
            <person name="Macqueen A."/>
            <person name="Palacio-Mejia J."/>
            <person name="Plott C."/>
            <person name="Shakirov E."/>
            <person name="Shu S."/>
            <person name="Yoshinaga Y."/>
            <person name="Zane M."/>
            <person name="Rokhsar D."/>
            <person name="Grimwood J."/>
            <person name="Schmutz J."/>
            <person name="Juenger T."/>
        </authorList>
    </citation>
    <scope>NUCLEOTIDE SEQUENCE [LARGE SCALE GENOMIC DNA]</scope>
    <source>
        <strain evidence="2">FIL2</strain>
    </source>
</reference>
<name>A0A2T8I7Y4_9POAL</name>